<dbReference type="GeneID" id="104610638"/>
<proteinExistence type="predicted"/>
<accession>A0A1U8B469</accession>
<sequence>MILNAGTIVVARRPPWGTLCMGTKISKTEELRTQLDQLHTEAEKTRFKANSARLRLIRLSEAAEKLRQQAAIDVQLGKENEARELLFQKRKVMQALEKSKSRIELLDQLSAKLNEAISLKETQLIGNCALDLEIGKKDDLGPIRIISPKEDDEKCSDDNEDNYKPVTMNLNEDQELQFQEFQENLPVNHQQEDDEERNLSIGIWKKEDMISSLQGISSYEDFLEHLDQQFNKIELELATVLRLSTLVLENGEKPRNSKCQQIMDILETVCGIRGRIASIMQMKAEIR</sequence>
<dbReference type="Proteomes" id="UP000189703">
    <property type="component" value="Unplaced"/>
</dbReference>
<organism evidence="1 2">
    <name type="scientific">Nelumbo nucifera</name>
    <name type="common">Sacred lotus</name>
    <dbReference type="NCBI Taxonomy" id="4432"/>
    <lineage>
        <taxon>Eukaryota</taxon>
        <taxon>Viridiplantae</taxon>
        <taxon>Streptophyta</taxon>
        <taxon>Embryophyta</taxon>
        <taxon>Tracheophyta</taxon>
        <taxon>Spermatophyta</taxon>
        <taxon>Magnoliopsida</taxon>
        <taxon>Proteales</taxon>
        <taxon>Nelumbonaceae</taxon>
        <taxon>Nelumbo</taxon>
    </lineage>
</organism>
<dbReference type="PANTHER" id="PTHR37174">
    <property type="entry name" value="FORKHEAD-ASSOCIATED DOMAIN PROTEIN"/>
    <property type="match status" value="1"/>
</dbReference>
<dbReference type="AlphaFoldDB" id="A0A1U8B469"/>
<dbReference type="RefSeq" id="XP_019055517.1">
    <property type="nucleotide sequence ID" value="XM_019199972.1"/>
</dbReference>
<dbReference type="OMA" id="YHEQSAF"/>
<dbReference type="KEGG" id="nnu:104610638"/>
<dbReference type="RefSeq" id="XP_019055519.1">
    <property type="nucleotide sequence ID" value="XM_019199974.1"/>
</dbReference>
<protein>
    <submittedName>
        <fullName evidence="2 3">Uncharacterized protein LOC104610638</fullName>
    </submittedName>
</protein>
<evidence type="ECO:0000313" key="1">
    <source>
        <dbReference type="Proteomes" id="UP000189703"/>
    </source>
</evidence>
<evidence type="ECO:0000313" key="2">
    <source>
        <dbReference type="RefSeq" id="XP_010275660.1"/>
    </source>
</evidence>
<gene>
    <name evidence="2 3 4" type="primary">LOC104610638</name>
</gene>
<dbReference type="RefSeq" id="XP_010275660.1">
    <property type="nucleotide sequence ID" value="XM_010277358.2"/>
</dbReference>
<evidence type="ECO:0000313" key="4">
    <source>
        <dbReference type="RefSeq" id="XP_019055519.1"/>
    </source>
</evidence>
<evidence type="ECO:0000313" key="3">
    <source>
        <dbReference type="RefSeq" id="XP_019055517.1"/>
    </source>
</evidence>
<name>A0A1U8B469_NELNU</name>
<dbReference type="OrthoDB" id="772275at2759"/>
<dbReference type="eggNOG" id="ENOG502QVVD">
    <property type="taxonomic scope" value="Eukaryota"/>
</dbReference>
<reference evidence="2 3" key="1">
    <citation type="submission" date="2025-04" db="UniProtKB">
        <authorList>
            <consortium name="RefSeq"/>
        </authorList>
    </citation>
    <scope>IDENTIFICATION</scope>
</reference>
<keyword evidence="1" id="KW-1185">Reference proteome</keyword>
<dbReference type="PANTHER" id="PTHR37174:SF2">
    <property type="entry name" value="FORKHEAD-ASSOCIATED DOMAIN PROTEIN"/>
    <property type="match status" value="1"/>
</dbReference>